<keyword evidence="5 9" id="KW-0479">Metal-binding</keyword>
<dbReference type="GO" id="GO:0020037">
    <property type="term" value="F:heme binding"/>
    <property type="evidence" value="ECO:0007669"/>
    <property type="project" value="InterPro"/>
</dbReference>
<comment type="cofactor">
    <cofactor evidence="1 9">
        <name>heme</name>
        <dbReference type="ChEBI" id="CHEBI:30413"/>
    </cofactor>
</comment>
<dbReference type="InterPro" id="IPR001128">
    <property type="entry name" value="Cyt_P450"/>
</dbReference>
<dbReference type="Pfam" id="PF00067">
    <property type="entry name" value="p450"/>
    <property type="match status" value="1"/>
</dbReference>
<evidence type="ECO:0000256" key="2">
    <source>
        <dbReference type="ARBA" id="ARBA00005179"/>
    </source>
</evidence>
<keyword evidence="8 10" id="KW-0503">Monooxygenase</keyword>
<dbReference type="GO" id="GO:0004497">
    <property type="term" value="F:monooxygenase activity"/>
    <property type="evidence" value="ECO:0007669"/>
    <property type="project" value="UniProtKB-KW"/>
</dbReference>
<evidence type="ECO:0000256" key="1">
    <source>
        <dbReference type="ARBA" id="ARBA00001971"/>
    </source>
</evidence>
<organism evidence="11 12">
    <name type="scientific">Macrolepiota fuliginosa MF-IS2</name>
    <dbReference type="NCBI Taxonomy" id="1400762"/>
    <lineage>
        <taxon>Eukaryota</taxon>
        <taxon>Fungi</taxon>
        <taxon>Dikarya</taxon>
        <taxon>Basidiomycota</taxon>
        <taxon>Agaricomycotina</taxon>
        <taxon>Agaricomycetes</taxon>
        <taxon>Agaricomycetidae</taxon>
        <taxon>Agaricales</taxon>
        <taxon>Agaricineae</taxon>
        <taxon>Agaricaceae</taxon>
        <taxon>Macrolepiota</taxon>
    </lineage>
</organism>
<evidence type="ECO:0000313" key="11">
    <source>
        <dbReference type="EMBL" id="KAF9446807.1"/>
    </source>
</evidence>
<evidence type="ECO:0000256" key="5">
    <source>
        <dbReference type="ARBA" id="ARBA00022723"/>
    </source>
</evidence>
<evidence type="ECO:0000313" key="12">
    <source>
        <dbReference type="Proteomes" id="UP000807342"/>
    </source>
</evidence>
<sequence length="511" mass="57915">MEILTIALFLVILSGTITLLYRKSPKAPLPPSPPADPILGHLRYIPSENPELQYTEWAKTYGDVIYLRVLNRQIIVLNTIEAAIDLLEKRGLNYSDRPDFPIFRLMGWGISVTFQRYGKSFQSQRRLFKECLHQKKVEEYGDLQTIQARHLALKLAQGKGDKDDIIRGFGVSVIVRIAFGHDMASENDPNYDDIVQRNSVTLTQCGPPGGTVVDLFPILQHFPSWFPGTFFANRAREFHSIVRRLHDYPLAQVQQQMLEGRHKPSFLSDYLERLQQEDVDGFRPDDEDVKGAASSIFAAGTDTTWATLSVFILGMVLHPECQEKAQQELDTLLLGSRLPELKDRKALPYIECIVQETYRWLSVVPLGVPHRALKDDIYKGMFIPKGATVIANEWGISRNAASYRDADSFNPSRYLPRTEGGNEESFPAFQFGFGRRVCPGRYLADNGIWIAAATILSLFNIERVKDVNGKEIIPSIGMITGLTSHPKRYECNIQIRSETARALLRELEEET</sequence>
<dbReference type="OrthoDB" id="2789670at2759"/>
<reference evidence="11" key="1">
    <citation type="submission" date="2020-11" db="EMBL/GenBank/DDBJ databases">
        <authorList>
            <consortium name="DOE Joint Genome Institute"/>
            <person name="Ahrendt S."/>
            <person name="Riley R."/>
            <person name="Andreopoulos W."/>
            <person name="Labutti K."/>
            <person name="Pangilinan J."/>
            <person name="Ruiz-Duenas F.J."/>
            <person name="Barrasa J.M."/>
            <person name="Sanchez-Garcia M."/>
            <person name="Camarero S."/>
            <person name="Miyauchi S."/>
            <person name="Serrano A."/>
            <person name="Linde D."/>
            <person name="Babiker R."/>
            <person name="Drula E."/>
            <person name="Ayuso-Fernandez I."/>
            <person name="Pacheco R."/>
            <person name="Padilla G."/>
            <person name="Ferreira P."/>
            <person name="Barriuso J."/>
            <person name="Kellner H."/>
            <person name="Castanera R."/>
            <person name="Alfaro M."/>
            <person name="Ramirez L."/>
            <person name="Pisabarro A.G."/>
            <person name="Kuo A."/>
            <person name="Tritt A."/>
            <person name="Lipzen A."/>
            <person name="He G."/>
            <person name="Yan M."/>
            <person name="Ng V."/>
            <person name="Cullen D."/>
            <person name="Martin F."/>
            <person name="Rosso M.-N."/>
            <person name="Henrissat B."/>
            <person name="Hibbett D."/>
            <person name="Martinez A.T."/>
            <person name="Grigoriev I.V."/>
        </authorList>
    </citation>
    <scope>NUCLEOTIDE SEQUENCE</scope>
    <source>
        <strain evidence="11">MF-IS2</strain>
    </source>
</reference>
<dbReference type="AlphaFoldDB" id="A0A9P5X8W1"/>
<dbReference type="InterPro" id="IPR002401">
    <property type="entry name" value="Cyt_P450_E_grp-I"/>
</dbReference>
<dbReference type="GO" id="GO:0016705">
    <property type="term" value="F:oxidoreductase activity, acting on paired donors, with incorporation or reduction of molecular oxygen"/>
    <property type="evidence" value="ECO:0007669"/>
    <property type="project" value="InterPro"/>
</dbReference>
<comment type="similarity">
    <text evidence="3 10">Belongs to the cytochrome P450 family.</text>
</comment>
<dbReference type="GO" id="GO:0005506">
    <property type="term" value="F:iron ion binding"/>
    <property type="evidence" value="ECO:0007669"/>
    <property type="project" value="InterPro"/>
</dbReference>
<dbReference type="InterPro" id="IPR036396">
    <property type="entry name" value="Cyt_P450_sf"/>
</dbReference>
<dbReference type="InterPro" id="IPR050364">
    <property type="entry name" value="Cytochrome_P450_fung"/>
</dbReference>
<name>A0A9P5X8W1_9AGAR</name>
<keyword evidence="12" id="KW-1185">Reference proteome</keyword>
<dbReference type="PANTHER" id="PTHR46300:SF5">
    <property type="entry name" value="CYTOCHROME P450"/>
    <property type="match status" value="1"/>
</dbReference>
<evidence type="ECO:0000256" key="3">
    <source>
        <dbReference type="ARBA" id="ARBA00010617"/>
    </source>
</evidence>
<feature type="binding site" description="axial binding residue" evidence="9">
    <location>
        <position position="438"/>
    </location>
    <ligand>
        <name>heme</name>
        <dbReference type="ChEBI" id="CHEBI:30413"/>
    </ligand>
    <ligandPart>
        <name>Fe</name>
        <dbReference type="ChEBI" id="CHEBI:18248"/>
    </ligandPart>
</feature>
<keyword evidence="7 9" id="KW-0408">Iron</keyword>
<gene>
    <name evidence="11" type="ORF">P691DRAFT_707885</name>
</gene>
<dbReference type="PROSITE" id="PS00086">
    <property type="entry name" value="CYTOCHROME_P450"/>
    <property type="match status" value="1"/>
</dbReference>
<dbReference type="SUPFAM" id="SSF48264">
    <property type="entry name" value="Cytochrome P450"/>
    <property type="match status" value="1"/>
</dbReference>
<dbReference type="EMBL" id="MU151228">
    <property type="protein sequence ID" value="KAF9446807.1"/>
    <property type="molecule type" value="Genomic_DNA"/>
</dbReference>
<evidence type="ECO:0000256" key="8">
    <source>
        <dbReference type="ARBA" id="ARBA00023033"/>
    </source>
</evidence>
<keyword evidence="4 9" id="KW-0349">Heme</keyword>
<keyword evidence="6 10" id="KW-0560">Oxidoreductase</keyword>
<evidence type="ECO:0000256" key="9">
    <source>
        <dbReference type="PIRSR" id="PIRSR602401-1"/>
    </source>
</evidence>
<proteinExistence type="inferred from homology"/>
<dbReference type="Proteomes" id="UP000807342">
    <property type="component" value="Unassembled WGS sequence"/>
</dbReference>
<accession>A0A9P5X8W1</accession>
<dbReference type="PRINTS" id="PR00463">
    <property type="entry name" value="EP450I"/>
</dbReference>
<evidence type="ECO:0000256" key="4">
    <source>
        <dbReference type="ARBA" id="ARBA00022617"/>
    </source>
</evidence>
<dbReference type="CDD" id="cd11065">
    <property type="entry name" value="CYP64-like"/>
    <property type="match status" value="1"/>
</dbReference>
<dbReference type="PANTHER" id="PTHR46300">
    <property type="entry name" value="P450, PUTATIVE (EUROFUNG)-RELATED-RELATED"/>
    <property type="match status" value="1"/>
</dbReference>
<dbReference type="Gene3D" id="1.10.630.10">
    <property type="entry name" value="Cytochrome P450"/>
    <property type="match status" value="1"/>
</dbReference>
<protein>
    <submittedName>
        <fullName evidence="11">Cytochrome P450</fullName>
    </submittedName>
</protein>
<evidence type="ECO:0000256" key="6">
    <source>
        <dbReference type="ARBA" id="ARBA00023002"/>
    </source>
</evidence>
<evidence type="ECO:0000256" key="7">
    <source>
        <dbReference type="ARBA" id="ARBA00023004"/>
    </source>
</evidence>
<comment type="pathway">
    <text evidence="2">Secondary metabolite biosynthesis.</text>
</comment>
<dbReference type="InterPro" id="IPR017972">
    <property type="entry name" value="Cyt_P450_CS"/>
</dbReference>
<evidence type="ECO:0000256" key="10">
    <source>
        <dbReference type="RuleBase" id="RU000461"/>
    </source>
</evidence>
<comment type="caution">
    <text evidence="11">The sequence shown here is derived from an EMBL/GenBank/DDBJ whole genome shotgun (WGS) entry which is preliminary data.</text>
</comment>